<dbReference type="Proteomes" id="UP000230776">
    <property type="component" value="Unassembled WGS sequence"/>
</dbReference>
<dbReference type="InterPro" id="IPR029001">
    <property type="entry name" value="ITPase-like_fam"/>
</dbReference>
<dbReference type="InterPro" id="IPR002637">
    <property type="entry name" value="RdgB/HAM1"/>
</dbReference>
<dbReference type="SUPFAM" id="SSF52972">
    <property type="entry name" value="ITPase-like"/>
    <property type="match status" value="1"/>
</dbReference>
<dbReference type="PANTHER" id="PTHR11067:SF9">
    <property type="entry name" value="INOSINE TRIPHOSPHATE PYROPHOSPHATASE"/>
    <property type="match status" value="1"/>
</dbReference>
<dbReference type="CDD" id="cd00515">
    <property type="entry name" value="HAM1"/>
    <property type="match status" value="1"/>
</dbReference>
<comment type="similarity">
    <text evidence="1">Belongs to the HAM1 NTPase family.</text>
</comment>
<evidence type="ECO:0000256" key="1">
    <source>
        <dbReference type="ARBA" id="ARBA00008023"/>
    </source>
</evidence>
<name>A0A2H0VGY4_9BACT</name>
<dbReference type="PANTHER" id="PTHR11067">
    <property type="entry name" value="INOSINE TRIPHOSPHATE PYROPHOSPHATASE/HAM1 PROTEIN"/>
    <property type="match status" value="1"/>
</dbReference>
<organism evidence="3 4">
    <name type="scientific">Candidatus Colwellbacteria bacterium CG10_big_fil_rev_8_21_14_0_10_41_28</name>
    <dbReference type="NCBI Taxonomy" id="1974539"/>
    <lineage>
        <taxon>Bacteria</taxon>
        <taxon>Candidatus Colwelliibacteriota</taxon>
    </lineage>
</organism>
<comment type="caution">
    <text evidence="3">The sequence shown here is derived from an EMBL/GenBank/DDBJ whole genome shotgun (WGS) entry which is preliminary data.</text>
</comment>
<evidence type="ECO:0000256" key="2">
    <source>
        <dbReference type="ARBA" id="ARBA00022801"/>
    </source>
</evidence>
<evidence type="ECO:0000313" key="4">
    <source>
        <dbReference type="Proteomes" id="UP000230776"/>
    </source>
</evidence>
<dbReference type="Gene3D" id="3.90.950.10">
    <property type="match status" value="1"/>
</dbReference>
<gene>
    <name evidence="3" type="ORF">COT88_02360</name>
</gene>
<evidence type="ECO:0000313" key="3">
    <source>
        <dbReference type="EMBL" id="PIR98333.1"/>
    </source>
</evidence>
<reference evidence="4" key="1">
    <citation type="submission" date="2017-09" db="EMBL/GenBank/DDBJ databases">
        <title>Depth-based differentiation of microbial function through sediment-hosted aquifers and enrichment of novel symbionts in the deep terrestrial subsurface.</title>
        <authorList>
            <person name="Probst A.J."/>
            <person name="Ladd B."/>
            <person name="Jarett J.K."/>
            <person name="Geller-Mcgrath D.E."/>
            <person name="Sieber C.M.K."/>
            <person name="Emerson J.B."/>
            <person name="Anantharaman K."/>
            <person name="Thomas B.C."/>
            <person name="Malmstrom R."/>
            <person name="Stieglmeier M."/>
            <person name="Klingl A."/>
            <person name="Woyke T."/>
            <person name="Ryan C.M."/>
            <person name="Banfield J.F."/>
        </authorList>
    </citation>
    <scope>NUCLEOTIDE SEQUENCE [LARGE SCALE GENOMIC DNA]</scope>
</reference>
<dbReference type="EMBL" id="PFAG01000022">
    <property type="protein sequence ID" value="PIR98333.1"/>
    <property type="molecule type" value="Genomic_DNA"/>
</dbReference>
<accession>A0A2H0VGY4</accession>
<protein>
    <submittedName>
        <fullName evidence="3">Non-canonical purine NTP pyrophosphatase</fullName>
    </submittedName>
</protein>
<proteinExistence type="inferred from homology"/>
<sequence length="178" mass="20043">MKLIFITGNEGKLKEVQSVLPDVEGLDIDLDEIQSLDPHEIIEHKLQEAYKHQDGEFIVEDTSLHVESMGGLPGPLIKWFMKTVGNEGLVKMAKAFGDTRAEARTIIGYAKDKDNIEFFEGVVKGELVDARGDGGFGWDPIFLPEGYDKTFGEMDPEEKNQAKVSMRRKALNQLKERF</sequence>
<keyword evidence="2" id="KW-0378">Hydrolase</keyword>
<dbReference type="GO" id="GO:0047429">
    <property type="term" value="F:nucleoside triphosphate diphosphatase activity"/>
    <property type="evidence" value="ECO:0007669"/>
    <property type="project" value="InterPro"/>
</dbReference>
<dbReference type="AlphaFoldDB" id="A0A2H0VGY4"/>
<dbReference type="GO" id="GO:0005737">
    <property type="term" value="C:cytoplasm"/>
    <property type="evidence" value="ECO:0007669"/>
    <property type="project" value="TreeGrafter"/>
</dbReference>
<dbReference type="GO" id="GO:0009143">
    <property type="term" value="P:nucleoside triphosphate catabolic process"/>
    <property type="evidence" value="ECO:0007669"/>
    <property type="project" value="InterPro"/>
</dbReference>
<dbReference type="Pfam" id="PF01725">
    <property type="entry name" value="Ham1p_like"/>
    <property type="match status" value="1"/>
</dbReference>